<dbReference type="GO" id="GO:0005524">
    <property type="term" value="F:ATP binding"/>
    <property type="evidence" value="ECO:0007669"/>
    <property type="project" value="UniProtKB-KW"/>
</dbReference>
<dbReference type="GO" id="GO:0003724">
    <property type="term" value="F:RNA helicase activity"/>
    <property type="evidence" value="ECO:0007669"/>
    <property type="project" value="UniProtKB-EC"/>
</dbReference>
<dbReference type="InterPro" id="IPR011545">
    <property type="entry name" value="DEAD/DEAH_box_helicase_dom"/>
</dbReference>
<evidence type="ECO:0000256" key="3">
    <source>
        <dbReference type="ARBA" id="ARBA00022801"/>
    </source>
</evidence>
<dbReference type="EC" id="3.6.4.13" evidence="1"/>
<dbReference type="AlphaFoldDB" id="A0A1I7YPQ0"/>
<accession>A0A1I7YPQ0</accession>
<proteinExistence type="predicted"/>
<evidence type="ECO:0000259" key="7">
    <source>
        <dbReference type="PROSITE" id="PS51192"/>
    </source>
</evidence>
<dbReference type="SMART" id="SM00490">
    <property type="entry name" value="HELICc"/>
    <property type="match status" value="1"/>
</dbReference>
<name>A0A1I7YPQ0_9BILA</name>
<organism evidence="9 10">
    <name type="scientific">Steinernema glaseri</name>
    <dbReference type="NCBI Taxonomy" id="37863"/>
    <lineage>
        <taxon>Eukaryota</taxon>
        <taxon>Metazoa</taxon>
        <taxon>Ecdysozoa</taxon>
        <taxon>Nematoda</taxon>
        <taxon>Chromadorea</taxon>
        <taxon>Rhabditida</taxon>
        <taxon>Tylenchina</taxon>
        <taxon>Panagrolaimomorpha</taxon>
        <taxon>Strongyloidoidea</taxon>
        <taxon>Steinernematidae</taxon>
        <taxon>Steinernema</taxon>
    </lineage>
</organism>
<dbReference type="Proteomes" id="UP000095287">
    <property type="component" value="Unplaced"/>
</dbReference>
<dbReference type="SMART" id="SM00487">
    <property type="entry name" value="DEXDc"/>
    <property type="match status" value="1"/>
</dbReference>
<dbReference type="Gene3D" id="3.40.50.300">
    <property type="entry name" value="P-loop containing nucleotide triphosphate hydrolases"/>
    <property type="match status" value="2"/>
</dbReference>
<dbReference type="PROSITE" id="PS51194">
    <property type="entry name" value="HELICASE_CTER"/>
    <property type="match status" value="1"/>
</dbReference>
<feature type="compositionally biased region" description="Gly residues" evidence="6">
    <location>
        <begin position="479"/>
        <end position="495"/>
    </location>
</feature>
<dbReference type="PANTHER" id="PTHR47958">
    <property type="entry name" value="ATP-DEPENDENT RNA HELICASE DBP3"/>
    <property type="match status" value="1"/>
</dbReference>
<dbReference type="GO" id="GO:0043186">
    <property type="term" value="C:P granule"/>
    <property type="evidence" value="ECO:0007669"/>
    <property type="project" value="UniProtKB-ARBA"/>
</dbReference>
<reference evidence="10" key="1">
    <citation type="submission" date="2016-11" db="UniProtKB">
        <authorList>
            <consortium name="WormBaseParasite"/>
        </authorList>
    </citation>
    <scope>IDENTIFICATION</scope>
</reference>
<protein>
    <recommendedName>
        <fullName evidence="1">RNA helicase</fullName>
        <ecNumber evidence="1">3.6.4.13</ecNumber>
    </recommendedName>
</protein>
<dbReference type="InterPro" id="IPR027417">
    <property type="entry name" value="P-loop_NTPase"/>
</dbReference>
<dbReference type="WBParaSite" id="L893_g18449.t1">
    <property type="protein sequence ID" value="L893_g18449.t1"/>
    <property type="gene ID" value="L893_g18449"/>
</dbReference>
<evidence type="ECO:0000256" key="2">
    <source>
        <dbReference type="ARBA" id="ARBA00022741"/>
    </source>
</evidence>
<keyword evidence="5" id="KW-0067">ATP-binding</keyword>
<dbReference type="GO" id="GO:0016787">
    <property type="term" value="F:hydrolase activity"/>
    <property type="evidence" value="ECO:0007669"/>
    <property type="project" value="UniProtKB-KW"/>
</dbReference>
<evidence type="ECO:0000256" key="4">
    <source>
        <dbReference type="ARBA" id="ARBA00022806"/>
    </source>
</evidence>
<evidence type="ECO:0000256" key="5">
    <source>
        <dbReference type="ARBA" id="ARBA00022840"/>
    </source>
</evidence>
<evidence type="ECO:0000256" key="6">
    <source>
        <dbReference type="SAM" id="MobiDB-lite"/>
    </source>
</evidence>
<evidence type="ECO:0000256" key="1">
    <source>
        <dbReference type="ARBA" id="ARBA00012552"/>
    </source>
</evidence>
<dbReference type="InterPro" id="IPR001650">
    <property type="entry name" value="Helicase_C-like"/>
</dbReference>
<evidence type="ECO:0000259" key="8">
    <source>
        <dbReference type="PROSITE" id="PS51194"/>
    </source>
</evidence>
<dbReference type="GO" id="GO:0003676">
    <property type="term" value="F:nucleic acid binding"/>
    <property type="evidence" value="ECO:0007669"/>
    <property type="project" value="InterPro"/>
</dbReference>
<feature type="region of interest" description="Disordered" evidence="6">
    <location>
        <begin position="457"/>
        <end position="504"/>
    </location>
</feature>
<dbReference type="Pfam" id="PF00271">
    <property type="entry name" value="Helicase_C"/>
    <property type="match status" value="1"/>
</dbReference>
<dbReference type="InterPro" id="IPR014001">
    <property type="entry name" value="Helicase_ATP-bd"/>
</dbReference>
<dbReference type="FunFam" id="3.40.50.300:FF:000008">
    <property type="entry name" value="ATP-dependent RNA helicase RhlB"/>
    <property type="match status" value="1"/>
</dbReference>
<keyword evidence="2" id="KW-0547">Nucleotide-binding</keyword>
<dbReference type="Pfam" id="PF00270">
    <property type="entry name" value="DEAD"/>
    <property type="match status" value="1"/>
</dbReference>
<dbReference type="CDD" id="cd18787">
    <property type="entry name" value="SF2_C_DEAD"/>
    <property type="match status" value="1"/>
</dbReference>
<keyword evidence="3" id="KW-0378">Hydrolase</keyword>
<sequence length="504" mass="56289">MLKLVRRSEGLLHQLRSRVGVSGFCSSSTGARKPLGDQKTLFYQHHKKQQRTDHEDRFERKQFHRQGYARPGAHLGNFGGGGFDPKALRVRGSFGRGGGSSKPIDWKKEKLTTLKKDFYEECAAVTTRSDREIEDWISKHEVTLDGVNIPRPVFFFEEAGFPTSILQRLKSTYETPTVIQSISWPIAMSGRDIISIAKTGSGKTVAFTLPGIVHTLNQAQRTHGDGPTVLVMLPTRELAQQVQEVATPYCRDNGLSLTCVFGGSPRNPQVSALRQGVDVLIGTPGRLRDFLDSGITNLRRCSYVNVLMVEDHDKPRRLLELLETIRAQEECKTIVFCETKRKCDELTRKLRRDGWPCLCIHGDKGQSERDWVMKEFKGGKTPLLLATDVAARGLDVDDIKFVVNYDYPNSSEDYVHRIGRTGRRDKKGSAYTFFSSNNASKAADLIRVLSEAHQEVPADLQQMASSSYGPRSNENRRYGSGGGNRRYGGYGGGASSGRRHGGRY</sequence>
<keyword evidence="4" id="KW-0347">Helicase</keyword>
<dbReference type="SUPFAM" id="SSF52540">
    <property type="entry name" value="P-loop containing nucleoside triphosphate hydrolases"/>
    <property type="match status" value="2"/>
</dbReference>
<keyword evidence="9" id="KW-1185">Reference proteome</keyword>
<feature type="domain" description="Helicase ATP-binding" evidence="7">
    <location>
        <begin position="184"/>
        <end position="304"/>
    </location>
</feature>
<dbReference type="PROSITE" id="PS51192">
    <property type="entry name" value="HELICASE_ATP_BIND_1"/>
    <property type="match status" value="1"/>
</dbReference>
<feature type="domain" description="Helicase C-terminal" evidence="8">
    <location>
        <begin position="317"/>
        <end position="464"/>
    </location>
</feature>
<evidence type="ECO:0000313" key="10">
    <source>
        <dbReference type="WBParaSite" id="L893_g18449.t1"/>
    </source>
</evidence>
<evidence type="ECO:0000313" key="9">
    <source>
        <dbReference type="Proteomes" id="UP000095287"/>
    </source>
</evidence>